<dbReference type="Proteomes" id="UP001224418">
    <property type="component" value="Unassembled WGS sequence"/>
</dbReference>
<comment type="caution">
    <text evidence="1">The sequence shown here is derived from an EMBL/GenBank/DDBJ whole genome shotgun (WGS) entry which is preliminary data.</text>
</comment>
<protein>
    <submittedName>
        <fullName evidence="1">Uncharacterized protein YrzB (UPF0473 family)</fullName>
    </submittedName>
</protein>
<dbReference type="RefSeq" id="WP_111942844.1">
    <property type="nucleotide sequence ID" value="NZ_BAAACJ010000041.1"/>
</dbReference>
<name>A0ABU0JPE7_HATLI</name>
<reference evidence="1 2" key="1">
    <citation type="submission" date="2023-07" db="EMBL/GenBank/DDBJ databases">
        <title>Genomic Encyclopedia of Type Strains, Phase IV (KMG-IV): sequencing the most valuable type-strain genomes for metagenomic binning, comparative biology and taxonomic classification.</title>
        <authorList>
            <person name="Goeker M."/>
        </authorList>
    </citation>
    <scope>NUCLEOTIDE SEQUENCE [LARGE SCALE GENOMIC DNA]</scope>
    <source>
        <strain evidence="1 2">DSM 1400</strain>
    </source>
</reference>
<keyword evidence="2" id="KW-1185">Reference proteome</keyword>
<gene>
    <name evidence="1" type="ORF">QOZ93_000681</name>
</gene>
<evidence type="ECO:0000313" key="2">
    <source>
        <dbReference type="Proteomes" id="UP001224418"/>
    </source>
</evidence>
<dbReference type="EMBL" id="JAUSWN010000004">
    <property type="protein sequence ID" value="MDQ0478953.1"/>
    <property type="molecule type" value="Genomic_DNA"/>
</dbReference>
<organism evidence="1 2">
    <name type="scientific">Hathewaya limosa</name>
    <name type="common">Clostridium limosum</name>
    <dbReference type="NCBI Taxonomy" id="1536"/>
    <lineage>
        <taxon>Bacteria</taxon>
        <taxon>Bacillati</taxon>
        <taxon>Bacillota</taxon>
        <taxon>Clostridia</taxon>
        <taxon>Eubacteriales</taxon>
        <taxon>Clostridiaceae</taxon>
        <taxon>Hathewaya</taxon>
    </lineage>
</organism>
<dbReference type="InterPro" id="IPR009711">
    <property type="entry name" value="UPF0473"/>
</dbReference>
<evidence type="ECO:0000313" key="1">
    <source>
        <dbReference type="EMBL" id="MDQ0478953.1"/>
    </source>
</evidence>
<accession>A0ABU0JPE7</accession>
<sequence>MKNDMETIILTDESNNDVEFEVVEKVLVKDKKYLIVTPLEGNDDEALALSMIEEDGKCYFKPVEDSKELKLVEEAYEELLLEE</sequence>
<dbReference type="Pfam" id="PF06949">
    <property type="entry name" value="DUF1292"/>
    <property type="match status" value="1"/>
</dbReference>
<proteinExistence type="predicted"/>